<dbReference type="GO" id="GO:0008270">
    <property type="term" value="F:zinc ion binding"/>
    <property type="evidence" value="ECO:0007669"/>
    <property type="project" value="UniProtKB-KW"/>
</dbReference>
<comment type="caution">
    <text evidence="6">The sequence shown here is derived from an EMBL/GenBank/DDBJ whole genome shotgun (WGS) entry which is preliminary data.</text>
</comment>
<keyword evidence="2 4" id="KW-0863">Zinc-finger</keyword>
<dbReference type="PROSITE" id="PS00518">
    <property type="entry name" value="ZF_RING_1"/>
    <property type="match status" value="1"/>
</dbReference>
<name>A0A9J6FNN0_HAELO</name>
<gene>
    <name evidence="6" type="ORF">HPB48_022355</name>
</gene>
<organism evidence="6 7">
    <name type="scientific">Haemaphysalis longicornis</name>
    <name type="common">Bush tick</name>
    <dbReference type="NCBI Taxonomy" id="44386"/>
    <lineage>
        <taxon>Eukaryota</taxon>
        <taxon>Metazoa</taxon>
        <taxon>Ecdysozoa</taxon>
        <taxon>Arthropoda</taxon>
        <taxon>Chelicerata</taxon>
        <taxon>Arachnida</taxon>
        <taxon>Acari</taxon>
        <taxon>Parasitiformes</taxon>
        <taxon>Ixodida</taxon>
        <taxon>Ixodoidea</taxon>
        <taxon>Ixodidae</taxon>
        <taxon>Haemaphysalinae</taxon>
        <taxon>Haemaphysalis</taxon>
    </lineage>
</organism>
<dbReference type="InterPro" id="IPR013083">
    <property type="entry name" value="Znf_RING/FYVE/PHD"/>
</dbReference>
<dbReference type="InterPro" id="IPR001841">
    <property type="entry name" value="Znf_RING"/>
</dbReference>
<dbReference type="Proteomes" id="UP000821853">
    <property type="component" value="Chromosome 10"/>
</dbReference>
<evidence type="ECO:0000256" key="4">
    <source>
        <dbReference type="PROSITE-ProRule" id="PRU00175"/>
    </source>
</evidence>
<sequence length="158" mass="18135">MAAGGVKCTVFGFDCFLDWRPTIFLNAFPPTRVCSVCDLVPHAVGLLPCHHVLCPRCYNKCCEGRRCKCPLDKAVHEQQDLVWSMFTQESILERKVGCNTFELSALKNLRPRHRLGAKTQLAQFLNLSLRFKRSPVDWCYELRSTKHLLILGWLTLKL</sequence>
<dbReference type="AlphaFoldDB" id="A0A9J6FNN0"/>
<evidence type="ECO:0000313" key="7">
    <source>
        <dbReference type="Proteomes" id="UP000821853"/>
    </source>
</evidence>
<dbReference type="VEuPathDB" id="VectorBase:HLOH_052723"/>
<protein>
    <recommendedName>
        <fullName evidence="5">RING-type domain-containing protein</fullName>
    </recommendedName>
</protein>
<dbReference type="EMBL" id="JABSTR010000002">
    <property type="protein sequence ID" value="KAH9364447.1"/>
    <property type="molecule type" value="Genomic_DNA"/>
</dbReference>
<evidence type="ECO:0000256" key="3">
    <source>
        <dbReference type="ARBA" id="ARBA00022833"/>
    </source>
</evidence>
<proteinExistence type="predicted"/>
<feature type="domain" description="RING-type" evidence="5">
    <location>
        <begin position="34"/>
        <end position="73"/>
    </location>
</feature>
<dbReference type="PROSITE" id="PS50089">
    <property type="entry name" value="ZF_RING_2"/>
    <property type="match status" value="1"/>
</dbReference>
<dbReference type="Gene3D" id="3.30.40.10">
    <property type="entry name" value="Zinc/RING finger domain, C3HC4 (zinc finger)"/>
    <property type="match status" value="1"/>
</dbReference>
<reference evidence="6 7" key="1">
    <citation type="journal article" date="2020" name="Cell">
        <title>Large-Scale Comparative Analyses of Tick Genomes Elucidate Their Genetic Diversity and Vector Capacities.</title>
        <authorList>
            <consortium name="Tick Genome and Microbiome Consortium (TIGMIC)"/>
            <person name="Jia N."/>
            <person name="Wang J."/>
            <person name="Shi W."/>
            <person name="Du L."/>
            <person name="Sun Y."/>
            <person name="Zhan W."/>
            <person name="Jiang J.F."/>
            <person name="Wang Q."/>
            <person name="Zhang B."/>
            <person name="Ji P."/>
            <person name="Bell-Sakyi L."/>
            <person name="Cui X.M."/>
            <person name="Yuan T.T."/>
            <person name="Jiang B.G."/>
            <person name="Yang W.F."/>
            <person name="Lam T.T."/>
            <person name="Chang Q.C."/>
            <person name="Ding S.J."/>
            <person name="Wang X.J."/>
            <person name="Zhu J.G."/>
            <person name="Ruan X.D."/>
            <person name="Zhao L."/>
            <person name="Wei J.T."/>
            <person name="Ye R.Z."/>
            <person name="Que T.C."/>
            <person name="Du C.H."/>
            <person name="Zhou Y.H."/>
            <person name="Cheng J.X."/>
            <person name="Dai P.F."/>
            <person name="Guo W.B."/>
            <person name="Han X.H."/>
            <person name="Huang E.J."/>
            <person name="Li L.F."/>
            <person name="Wei W."/>
            <person name="Gao Y.C."/>
            <person name="Liu J.Z."/>
            <person name="Shao H.Z."/>
            <person name="Wang X."/>
            <person name="Wang C.C."/>
            <person name="Yang T.C."/>
            <person name="Huo Q.B."/>
            <person name="Li W."/>
            <person name="Chen H.Y."/>
            <person name="Chen S.E."/>
            <person name="Zhou L.G."/>
            <person name="Ni X.B."/>
            <person name="Tian J.H."/>
            <person name="Sheng Y."/>
            <person name="Liu T."/>
            <person name="Pan Y.S."/>
            <person name="Xia L.Y."/>
            <person name="Li J."/>
            <person name="Zhao F."/>
            <person name="Cao W.C."/>
        </authorList>
    </citation>
    <scope>NUCLEOTIDE SEQUENCE [LARGE SCALE GENOMIC DNA]</scope>
    <source>
        <strain evidence="6">HaeL-2018</strain>
    </source>
</reference>
<keyword evidence="1" id="KW-0479">Metal-binding</keyword>
<keyword evidence="3" id="KW-0862">Zinc</keyword>
<dbReference type="OrthoDB" id="10040278at2759"/>
<accession>A0A9J6FNN0</accession>
<dbReference type="SUPFAM" id="SSF57850">
    <property type="entry name" value="RING/U-box"/>
    <property type="match status" value="1"/>
</dbReference>
<keyword evidence="7" id="KW-1185">Reference proteome</keyword>
<evidence type="ECO:0000256" key="1">
    <source>
        <dbReference type="ARBA" id="ARBA00022723"/>
    </source>
</evidence>
<evidence type="ECO:0000259" key="5">
    <source>
        <dbReference type="PROSITE" id="PS50089"/>
    </source>
</evidence>
<dbReference type="InterPro" id="IPR017907">
    <property type="entry name" value="Znf_RING_CS"/>
</dbReference>
<evidence type="ECO:0000256" key="2">
    <source>
        <dbReference type="ARBA" id="ARBA00022771"/>
    </source>
</evidence>
<evidence type="ECO:0000313" key="6">
    <source>
        <dbReference type="EMBL" id="KAH9364447.1"/>
    </source>
</evidence>